<keyword evidence="3" id="KW-1185">Reference proteome</keyword>
<dbReference type="STRING" id="52586.A0A0B1PIV2"/>
<evidence type="ECO:0000313" key="2">
    <source>
        <dbReference type="EMBL" id="KHJ36414.1"/>
    </source>
</evidence>
<sequence>MTTMLKSHMPFSLSSPSMQFSSSPPATPNTTSYSKNKYGRDCAMSSPSSFHSRSFNSITPRSCRLTKSYTTPSCGRRDLIPTSSTSSTSHYSRSKAAFSARQIKPNPLIFSRDSYRCDEDRATRRKLFLDRVKEAGEEKRWRERYSGFAEGDEETLRTLWLVEQRRWQEQRRREASGQEIPTDYEDLNEESHHVDQENAELEDFLFEEINSSNIYLPKRADQTENPIPLMNQILYNYDDDNDEVYDQIFMEVIQRETKILYPSAESIGKVEDYDEMDIS</sequence>
<comment type="caution">
    <text evidence="2">The sequence shown here is derived from an EMBL/GenBank/DDBJ whole genome shotgun (WGS) entry which is preliminary data.</text>
</comment>
<reference evidence="2 3" key="1">
    <citation type="journal article" date="2014" name="BMC Genomics">
        <title>Adaptive genomic structural variation in the grape powdery mildew pathogen, Erysiphe necator.</title>
        <authorList>
            <person name="Jones L."/>
            <person name="Riaz S."/>
            <person name="Morales-Cruz A."/>
            <person name="Amrine K.C."/>
            <person name="McGuire B."/>
            <person name="Gubler W.D."/>
            <person name="Walker M.A."/>
            <person name="Cantu D."/>
        </authorList>
    </citation>
    <scope>NUCLEOTIDE SEQUENCE [LARGE SCALE GENOMIC DNA]</scope>
    <source>
        <strain evidence="3">c</strain>
    </source>
</reference>
<accession>A0A0B1PIV2</accession>
<dbReference type="OMA" id="WQRRDIE"/>
<feature type="region of interest" description="Disordered" evidence="1">
    <location>
        <begin position="74"/>
        <end position="97"/>
    </location>
</feature>
<feature type="compositionally biased region" description="Low complexity" evidence="1">
    <location>
        <begin position="82"/>
        <end position="91"/>
    </location>
</feature>
<feature type="region of interest" description="Disordered" evidence="1">
    <location>
        <begin position="1"/>
        <end position="50"/>
    </location>
</feature>
<dbReference type="HOGENOM" id="CLU_998179_0_0_1"/>
<dbReference type="EMBL" id="JNVN01000031">
    <property type="protein sequence ID" value="KHJ36414.1"/>
    <property type="molecule type" value="Genomic_DNA"/>
</dbReference>
<proteinExistence type="predicted"/>
<dbReference type="AlphaFoldDB" id="A0A0B1PIV2"/>
<dbReference type="Proteomes" id="UP000030854">
    <property type="component" value="Unassembled WGS sequence"/>
</dbReference>
<evidence type="ECO:0000256" key="1">
    <source>
        <dbReference type="SAM" id="MobiDB-lite"/>
    </source>
</evidence>
<name>A0A0B1PIV2_UNCNE</name>
<feature type="compositionally biased region" description="Low complexity" evidence="1">
    <location>
        <begin position="9"/>
        <end position="34"/>
    </location>
</feature>
<organism evidence="2 3">
    <name type="scientific">Uncinula necator</name>
    <name type="common">Grape powdery mildew</name>
    <dbReference type="NCBI Taxonomy" id="52586"/>
    <lineage>
        <taxon>Eukaryota</taxon>
        <taxon>Fungi</taxon>
        <taxon>Dikarya</taxon>
        <taxon>Ascomycota</taxon>
        <taxon>Pezizomycotina</taxon>
        <taxon>Leotiomycetes</taxon>
        <taxon>Erysiphales</taxon>
        <taxon>Erysiphaceae</taxon>
        <taxon>Erysiphe</taxon>
    </lineage>
</organism>
<gene>
    <name evidence="2" type="ORF">EV44_g5691</name>
</gene>
<evidence type="ECO:0000313" key="3">
    <source>
        <dbReference type="Proteomes" id="UP000030854"/>
    </source>
</evidence>
<protein>
    <submittedName>
        <fullName evidence="2">Uncharacterized protein</fullName>
    </submittedName>
</protein>